<keyword evidence="7" id="KW-1185">Reference proteome</keyword>
<evidence type="ECO:0000256" key="2">
    <source>
        <dbReference type="ARBA" id="ARBA00022605"/>
    </source>
</evidence>
<comment type="caution">
    <text evidence="6">The sequence shown here is derived from an EMBL/GenBank/DDBJ whole genome shotgun (WGS) entry which is preliminary data.</text>
</comment>
<proteinExistence type="inferred from homology"/>
<dbReference type="RefSeq" id="WP_163821304.1">
    <property type="nucleotide sequence ID" value="NZ_JAAGOB010000022.1"/>
</dbReference>
<dbReference type="EMBL" id="JAAGOB010000022">
    <property type="protein sequence ID" value="NED98471.1"/>
    <property type="molecule type" value="Genomic_DNA"/>
</dbReference>
<comment type="cofactor">
    <cofactor evidence="5">
        <name>pyridoxal 5'-phosphate</name>
        <dbReference type="ChEBI" id="CHEBI:597326"/>
    </cofactor>
    <text evidence="5">Binds 1 pyridoxal phosphate per subunit.</text>
</comment>
<protein>
    <recommendedName>
        <fullName evidence="5">Acetylornithine aminotransferase</fullName>
        <shortName evidence="5">ACOAT</shortName>
        <ecNumber evidence="5">2.6.1.11</ecNumber>
    </recommendedName>
</protein>
<dbReference type="InterPro" id="IPR049704">
    <property type="entry name" value="Aminotrans_3_PPA_site"/>
</dbReference>
<dbReference type="SUPFAM" id="SSF53383">
    <property type="entry name" value="PLP-dependent transferases"/>
    <property type="match status" value="1"/>
</dbReference>
<dbReference type="GO" id="GO:0042802">
    <property type="term" value="F:identical protein binding"/>
    <property type="evidence" value="ECO:0007669"/>
    <property type="project" value="TreeGrafter"/>
</dbReference>
<feature type="modified residue" description="N6-(pyridoxal phosphate)lysine" evidence="5">
    <location>
        <position position="268"/>
    </location>
</feature>
<dbReference type="GO" id="GO:0030170">
    <property type="term" value="F:pyridoxal phosphate binding"/>
    <property type="evidence" value="ECO:0007669"/>
    <property type="project" value="InterPro"/>
</dbReference>
<comment type="miscellaneous">
    <text evidence="5">May also have succinyldiaminopimelate aminotransferase activity, thus carrying out the corresponding step in lysine biosynthesis.</text>
</comment>
<keyword evidence="5" id="KW-0055">Arginine biosynthesis</keyword>
<dbReference type="InterPro" id="IPR050103">
    <property type="entry name" value="Class-III_PLP-dep_AT"/>
</dbReference>
<dbReference type="NCBIfam" id="TIGR00707">
    <property type="entry name" value="argD"/>
    <property type="match status" value="1"/>
</dbReference>
<comment type="subunit">
    <text evidence="5">Homodimer.</text>
</comment>
<dbReference type="Proteomes" id="UP000469185">
    <property type="component" value="Unassembled WGS sequence"/>
</dbReference>
<dbReference type="Gene3D" id="3.40.640.10">
    <property type="entry name" value="Type I PLP-dependent aspartate aminotransferase-like (Major domain)"/>
    <property type="match status" value="1"/>
</dbReference>
<dbReference type="PROSITE" id="PS00600">
    <property type="entry name" value="AA_TRANSFER_CLASS_3"/>
    <property type="match status" value="1"/>
</dbReference>
<comment type="catalytic activity">
    <reaction evidence="5">
        <text>N(2)-acetyl-L-ornithine + 2-oxoglutarate = N-acetyl-L-glutamate 5-semialdehyde + L-glutamate</text>
        <dbReference type="Rhea" id="RHEA:18049"/>
        <dbReference type="ChEBI" id="CHEBI:16810"/>
        <dbReference type="ChEBI" id="CHEBI:29123"/>
        <dbReference type="ChEBI" id="CHEBI:29985"/>
        <dbReference type="ChEBI" id="CHEBI:57805"/>
        <dbReference type="EC" id="2.6.1.11"/>
    </reaction>
</comment>
<evidence type="ECO:0000256" key="5">
    <source>
        <dbReference type="HAMAP-Rule" id="MF_01107"/>
    </source>
</evidence>
<feature type="binding site" evidence="5">
    <location>
        <position position="154"/>
    </location>
    <ligand>
        <name>pyridoxal 5'-phosphate</name>
        <dbReference type="ChEBI" id="CHEBI:597326"/>
    </ligand>
</feature>
<dbReference type="NCBIfam" id="NF002325">
    <property type="entry name" value="PRK01278.1"/>
    <property type="match status" value="1"/>
</dbReference>
<dbReference type="UniPathway" id="UPA00068">
    <property type="reaction ID" value="UER00109"/>
</dbReference>
<feature type="binding site" evidence="5">
    <location>
        <position position="297"/>
    </location>
    <ligand>
        <name>pyridoxal 5'-phosphate</name>
        <dbReference type="ChEBI" id="CHEBI:597326"/>
    </ligand>
</feature>
<name>A0A6N9YTU7_9ACTN</name>
<dbReference type="AlphaFoldDB" id="A0A6N9YTU7"/>
<evidence type="ECO:0000313" key="7">
    <source>
        <dbReference type="Proteomes" id="UP000469185"/>
    </source>
</evidence>
<keyword evidence="3 5" id="KW-0808">Transferase</keyword>
<comment type="pathway">
    <text evidence="5">Amino-acid biosynthesis; L-arginine biosynthesis; N(2)-acetyl-L-ornithine from L-glutamate: step 4/4.</text>
</comment>
<keyword evidence="1 5" id="KW-0032">Aminotransferase</keyword>
<comment type="subcellular location">
    <subcellularLocation>
        <location evidence="5">Cytoplasm</location>
    </subcellularLocation>
</comment>
<feature type="binding site" evidence="5">
    <location>
        <begin position="128"/>
        <end position="129"/>
    </location>
    <ligand>
        <name>pyridoxal 5'-phosphate</name>
        <dbReference type="ChEBI" id="CHEBI:597326"/>
    </ligand>
</feature>
<comment type="similarity">
    <text evidence="5">Belongs to the class-III pyridoxal-phosphate-dependent aminotransferase family. ArgD subfamily.</text>
</comment>
<evidence type="ECO:0000256" key="3">
    <source>
        <dbReference type="ARBA" id="ARBA00022679"/>
    </source>
</evidence>
<dbReference type="Gene3D" id="3.90.1150.10">
    <property type="entry name" value="Aspartate Aminotransferase, domain 1"/>
    <property type="match status" value="1"/>
</dbReference>
<dbReference type="PIRSF" id="PIRSF000521">
    <property type="entry name" value="Transaminase_4ab_Lys_Orn"/>
    <property type="match status" value="1"/>
</dbReference>
<evidence type="ECO:0000256" key="1">
    <source>
        <dbReference type="ARBA" id="ARBA00022576"/>
    </source>
</evidence>
<gene>
    <name evidence="5" type="primary">argD</name>
    <name evidence="6" type="ORF">G1H11_24545</name>
</gene>
<dbReference type="InterPro" id="IPR015422">
    <property type="entry name" value="PyrdxlP-dep_Trfase_small"/>
</dbReference>
<dbReference type="InterPro" id="IPR005814">
    <property type="entry name" value="Aminotrans_3"/>
</dbReference>
<feature type="binding site" evidence="5">
    <location>
        <position position="296"/>
    </location>
    <ligand>
        <name>N(2)-acetyl-L-ornithine</name>
        <dbReference type="ChEBI" id="CHEBI:57805"/>
    </ligand>
</feature>
<dbReference type="NCBIfam" id="NF002874">
    <property type="entry name" value="PRK03244.1"/>
    <property type="match status" value="1"/>
</dbReference>
<feature type="binding site" evidence="5">
    <location>
        <begin position="239"/>
        <end position="242"/>
    </location>
    <ligand>
        <name>pyridoxal 5'-phosphate</name>
        <dbReference type="ChEBI" id="CHEBI:597326"/>
    </ligand>
</feature>
<keyword evidence="5" id="KW-0963">Cytoplasm</keyword>
<keyword evidence="2 5" id="KW-0028">Amino-acid biosynthesis</keyword>
<dbReference type="EC" id="2.6.1.11" evidence="5"/>
<dbReference type="GO" id="GO:0006526">
    <property type="term" value="P:L-arginine biosynthetic process"/>
    <property type="evidence" value="ECO:0007669"/>
    <property type="project" value="UniProtKB-UniRule"/>
</dbReference>
<reference evidence="6 7" key="1">
    <citation type="submission" date="2020-02" db="EMBL/GenBank/DDBJ databases">
        <authorList>
            <person name="Li X.-J."/>
            <person name="Feng X.-M."/>
        </authorList>
    </citation>
    <scope>NUCLEOTIDE SEQUENCE [LARGE SCALE GENOMIC DNA]</scope>
    <source>
        <strain evidence="6 7">CGMCC 4.7225</strain>
    </source>
</reference>
<dbReference type="Pfam" id="PF00202">
    <property type="entry name" value="Aminotran_3"/>
    <property type="match status" value="1"/>
</dbReference>
<accession>A0A6N9YTU7</accession>
<dbReference type="CDD" id="cd00610">
    <property type="entry name" value="OAT_like"/>
    <property type="match status" value="1"/>
</dbReference>
<dbReference type="InterPro" id="IPR004636">
    <property type="entry name" value="AcOrn/SuccOrn_fam"/>
</dbReference>
<evidence type="ECO:0000256" key="4">
    <source>
        <dbReference type="ARBA" id="ARBA00022898"/>
    </source>
</evidence>
<dbReference type="GO" id="GO:0005737">
    <property type="term" value="C:cytoplasm"/>
    <property type="evidence" value="ECO:0007669"/>
    <property type="project" value="UniProtKB-SubCell"/>
</dbReference>
<dbReference type="GO" id="GO:0003992">
    <property type="term" value="F:N2-acetyl-L-ornithine:2-oxoglutarate 5-aminotransferase activity"/>
    <property type="evidence" value="ECO:0007669"/>
    <property type="project" value="UniProtKB-UniRule"/>
</dbReference>
<dbReference type="FunFam" id="3.40.640.10:FF:000004">
    <property type="entry name" value="Acetylornithine aminotransferase"/>
    <property type="match status" value="1"/>
</dbReference>
<dbReference type="InterPro" id="IPR015424">
    <property type="entry name" value="PyrdxlP-dep_Trfase"/>
</dbReference>
<keyword evidence="4 5" id="KW-0663">Pyridoxal phosphate</keyword>
<dbReference type="InterPro" id="IPR015421">
    <property type="entry name" value="PyrdxlP-dep_Trfase_major"/>
</dbReference>
<organism evidence="6 7">
    <name type="scientific">Phytoactinopolyspora alkaliphila</name>
    <dbReference type="NCBI Taxonomy" id="1783498"/>
    <lineage>
        <taxon>Bacteria</taxon>
        <taxon>Bacillati</taxon>
        <taxon>Actinomycetota</taxon>
        <taxon>Actinomycetes</taxon>
        <taxon>Jiangellales</taxon>
        <taxon>Jiangellaceae</taxon>
        <taxon>Phytoactinopolyspora</taxon>
    </lineage>
</organism>
<feature type="binding site" evidence="5">
    <location>
        <position position="157"/>
    </location>
    <ligand>
        <name>N(2)-acetyl-L-ornithine</name>
        <dbReference type="ChEBI" id="CHEBI:57805"/>
    </ligand>
</feature>
<dbReference type="HAMAP" id="MF_01107">
    <property type="entry name" value="ArgD_aminotrans_3"/>
    <property type="match status" value="1"/>
</dbReference>
<dbReference type="PANTHER" id="PTHR11986:SF79">
    <property type="entry name" value="ACETYLORNITHINE AMINOTRANSFERASE, MITOCHONDRIAL"/>
    <property type="match status" value="1"/>
</dbReference>
<dbReference type="PANTHER" id="PTHR11986">
    <property type="entry name" value="AMINOTRANSFERASE CLASS III"/>
    <property type="match status" value="1"/>
</dbReference>
<evidence type="ECO:0000313" key="6">
    <source>
        <dbReference type="EMBL" id="NED98471.1"/>
    </source>
</evidence>
<sequence>MSVPSEQTAAVPGLPGDAEVTSTQLWTKRYGQALMNTFGTPQRVLVRGEGCYVWDADGRRYLDLLGGLAVNSLGHAHPLLVSTVTAQLATLGHVSNFFASAPQVALAERLLELIDAPTPGKVFFTNSGTEANEAAFKIARRTGRTKIVAAEGAFHGRTMGALAMTGKPAIREPFEPLPPGVVHVPYGDADALRAAVDDETAAVVLEPIQGEAGVRPSPPGYLAAAREITARHGALLIIDEVQTGIGRTGQWFAHTSERITPDVLTVAKGLGGGIPIGACLGFGAAADLLGPGSHGTTFGGNPVSAAAGLAVLHAIERDDLLAGVREVGRHLATGIGELGHPMVQDVRGSGLLLAFTLAAPVAPQLASGALDAGFIVNPVAPDAVRLAPPLILTRQQADEFLGALPVLLDTVKEMR</sequence>